<dbReference type="Proteomes" id="UP000030151">
    <property type="component" value="Unassembled WGS sequence"/>
</dbReference>
<evidence type="ECO:0000313" key="3">
    <source>
        <dbReference type="Proteomes" id="UP000030151"/>
    </source>
</evidence>
<dbReference type="HOGENOM" id="CLU_664080_0_0_1"/>
<dbReference type="AlphaFoldDB" id="A0A014PGA8"/>
<sequence>MMILSWNTHLGVPTRRLRVGGHLIYGGKCAFRAGMVPEERHSPHIECMPIGRQTYHENRSRGGNIKKDPSHKAAMNAALCLRSFVTHGPWEARMMALLVYRRVVYDTIVGNFYCKSTRLRFELLEALHDERLPEAGQGDIDDAVITYSPVDSWDSNDTRPRVMTYIREDSRILADQKRPALTRDIPWLTVNGATIVNCYRQPHYESPWTSLLRRSAPEMTLVAGDFNAKHYSWQTGRLEGCGEDIATWAAENGLNLLNTADPEPATGAGQIGCQSCRSRRTERNEKCAVVADECPAAAAEYRAIRRILPLGFSQEVQLARRELQRVVRRAKRQYWRILIDGFSDGAAVYKAVRWLKSPGAFQPPPLQIGDDVYETQLDKANVLGHSTLERRTVADNIADPWILVLPAQKIPFAQ</sequence>
<accession>A0A014PGA8</accession>
<dbReference type="eggNOG" id="KOG1075">
    <property type="taxonomic scope" value="Eukaryota"/>
</dbReference>
<comment type="caution">
    <text evidence="2">The sequence shown here is derived from an EMBL/GenBank/DDBJ whole genome shotgun (WGS) entry which is preliminary data.</text>
</comment>
<dbReference type="SUPFAM" id="SSF56219">
    <property type="entry name" value="DNase I-like"/>
    <property type="match status" value="1"/>
</dbReference>
<reference evidence="2 3" key="1">
    <citation type="submission" date="2014-02" db="EMBL/GenBank/DDBJ databases">
        <title>The genome sequence of the entomopathogenic fungus Metarhizium robertsii ARSEF 2575.</title>
        <authorList>
            <person name="Giuliano Garisto Donzelli B."/>
            <person name="Roe B.A."/>
            <person name="Macmil S.L."/>
            <person name="Krasnoff S.B."/>
            <person name="Gibson D.M."/>
        </authorList>
    </citation>
    <scope>NUCLEOTIDE SEQUENCE [LARGE SCALE GENOMIC DNA]</scope>
    <source>
        <strain evidence="2 3">ARSEF 2575</strain>
    </source>
</reference>
<dbReference type="Pfam" id="PF14529">
    <property type="entry name" value="Exo_endo_phos_2"/>
    <property type="match status" value="1"/>
</dbReference>
<keyword evidence="2" id="KW-0378">Hydrolase</keyword>
<dbReference type="InterPro" id="IPR005135">
    <property type="entry name" value="Endo/exonuclease/phosphatase"/>
</dbReference>
<gene>
    <name evidence="2" type="ORF">X797_012319</name>
</gene>
<dbReference type="Gene3D" id="3.60.10.10">
    <property type="entry name" value="Endonuclease/exonuclease/phosphatase"/>
    <property type="match status" value="1"/>
</dbReference>
<keyword evidence="2" id="KW-0255">Endonuclease</keyword>
<proteinExistence type="predicted"/>
<protein>
    <submittedName>
        <fullName evidence="2">Exonuclease-endonuclease-phosphatase family protein</fullName>
    </submittedName>
</protein>
<feature type="domain" description="Endonuclease/exonuclease/phosphatase" evidence="1">
    <location>
        <begin position="194"/>
        <end position="264"/>
    </location>
</feature>
<keyword evidence="2" id="KW-0540">Nuclease</keyword>
<dbReference type="GO" id="GO:0004519">
    <property type="term" value="F:endonuclease activity"/>
    <property type="evidence" value="ECO:0007669"/>
    <property type="project" value="UniProtKB-KW"/>
</dbReference>
<dbReference type="GO" id="GO:0004527">
    <property type="term" value="F:exonuclease activity"/>
    <property type="evidence" value="ECO:0007669"/>
    <property type="project" value="UniProtKB-KW"/>
</dbReference>
<evidence type="ECO:0000259" key="1">
    <source>
        <dbReference type="Pfam" id="PF14529"/>
    </source>
</evidence>
<name>A0A014PGA8_9HYPO</name>
<dbReference type="EMBL" id="JELW01000216">
    <property type="protein sequence ID" value="EXU94608.1"/>
    <property type="molecule type" value="Genomic_DNA"/>
</dbReference>
<dbReference type="InterPro" id="IPR036691">
    <property type="entry name" value="Endo/exonu/phosph_ase_sf"/>
</dbReference>
<keyword evidence="2" id="KW-0269">Exonuclease</keyword>
<organism evidence="2 3">
    <name type="scientific">Metarhizium robertsii</name>
    <dbReference type="NCBI Taxonomy" id="568076"/>
    <lineage>
        <taxon>Eukaryota</taxon>
        <taxon>Fungi</taxon>
        <taxon>Dikarya</taxon>
        <taxon>Ascomycota</taxon>
        <taxon>Pezizomycotina</taxon>
        <taxon>Sordariomycetes</taxon>
        <taxon>Hypocreomycetidae</taxon>
        <taxon>Hypocreales</taxon>
        <taxon>Clavicipitaceae</taxon>
        <taxon>Metarhizium</taxon>
    </lineage>
</organism>
<evidence type="ECO:0000313" key="2">
    <source>
        <dbReference type="EMBL" id="EXU94608.1"/>
    </source>
</evidence>